<comment type="caution">
    <text evidence="2">The sequence shown here is derived from an EMBL/GenBank/DDBJ whole genome shotgun (WGS) entry which is preliminary data.</text>
</comment>
<evidence type="ECO:0000313" key="3">
    <source>
        <dbReference type="Proteomes" id="UP001565368"/>
    </source>
</evidence>
<evidence type="ECO:0008006" key="4">
    <source>
        <dbReference type="Google" id="ProtNLM"/>
    </source>
</evidence>
<sequence>MEHNPALKRKRDDTGAEEDAQRALDANQRIVAALSTKARLVLYCPNFRAQSRYYVPIPLAYAGAHHQPVFFQTACEVRFYLPASAPVDHPNDLYALEQAVAAWVEDTGNAFPVFVYTPDIAHDGAAHGGP</sequence>
<feature type="region of interest" description="Disordered" evidence="1">
    <location>
        <begin position="1"/>
        <end position="21"/>
    </location>
</feature>
<evidence type="ECO:0000313" key="2">
    <source>
        <dbReference type="EMBL" id="KAL1411524.1"/>
    </source>
</evidence>
<name>A0ABR3Q9X7_9TREE</name>
<reference evidence="2 3" key="1">
    <citation type="submission" date="2023-08" db="EMBL/GenBank/DDBJ databases">
        <title>Annotated Genome Sequence of Vanrija albida AlHP1.</title>
        <authorList>
            <person name="Herzog R."/>
        </authorList>
    </citation>
    <scope>NUCLEOTIDE SEQUENCE [LARGE SCALE GENOMIC DNA]</scope>
    <source>
        <strain evidence="2 3">AlHP1</strain>
    </source>
</reference>
<dbReference type="Proteomes" id="UP001565368">
    <property type="component" value="Unassembled WGS sequence"/>
</dbReference>
<proteinExistence type="predicted"/>
<dbReference type="GeneID" id="95983528"/>
<protein>
    <recommendedName>
        <fullName evidence="4">Exostosin GT47 domain-containing protein</fullName>
    </recommendedName>
</protein>
<gene>
    <name evidence="2" type="ORF">Q8F55_002485</name>
</gene>
<organism evidence="2 3">
    <name type="scientific">Vanrija albida</name>
    <dbReference type="NCBI Taxonomy" id="181172"/>
    <lineage>
        <taxon>Eukaryota</taxon>
        <taxon>Fungi</taxon>
        <taxon>Dikarya</taxon>
        <taxon>Basidiomycota</taxon>
        <taxon>Agaricomycotina</taxon>
        <taxon>Tremellomycetes</taxon>
        <taxon>Trichosporonales</taxon>
        <taxon>Trichosporonaceae</taxon>
        <taxon>Vanrija</taxon>
    </lineage>
</organism>
<evidence type="ECO:0000256" key="1">
    <source>
        <dbReference type="SAM" id="MobiDB-lite"/>
    </source>
</evidence>
<keyword evidence="3" id="KW-1185">Reference proteome</keyword>
<dbReference type="EMBL" id="JBBXJM010000002">
    <property type="protein sequence ID" value="KAL1411524.1"/>
    <property type="molecule type" value="Genomic_DNA"/>
</dbReference>
<accession>A0ABR3Q9X7</accession>
<dbReference type="RefSeq" id="XP_069211468.1">
    <property type="nucleotide sequence ID" value="XM_069351082.1"/>
</dbReference>